<gene>
    <name evidence="1" type="ORF">GWR21_28460</name>
</gene>
<dbReference type="AlphaFoldDB" id="A0A6B9ZLW8"/>
<sequence>MSVENTSLDQFLKLPVLFEHFKEHQERDPKVGLLEFLSMHYWGQDLNDNDNARDMQLPYKKVNTTTHQVLFARFTQVPQIIAAEQIIPQTFKAYKDQYHPAPNLTSPFRPPCA</sequence>
<proteinExistence type="predicted"/>
<evidence type="ECO:0000313" key="1">
    <source>
        <dbReference type="EMBL" id="QHS63378.1"/>
    </source>
</evidence>
<accession>A0A6B9ZLW8</accession>
<name>A0A6B9ZLW8_9BACT</name>
<dbReference type="KEGG" id="chih:GWR21_28460"/>
<dbReference type="RefSeq" id="WP_162335094.1">
    <property type="nucleotide sequence ID" value="NZ_CP048113.1"/>
</dbReference>
<protein>
    <submittedName>
        <fullName evidence="1">Uncharacterized protein</fullName>
    </submittedName>
</protein>
<dbReference type="Proteomes" id="UP000476411">
    <property type="component" value="Chromosome"/>
</dbReference>
<organism evidence="1 2">
    <name type="scientific">Chitinophaga agri</name>
    <dbReference type="NCBI Taxonomy" id="2703787"/>
    <lineage>
        <taxon>Bacteria</taxon>
        <taxon>Pseudomonadati</taxon>
        <taxon>Bacteroidota</taxon>
        <taxon>Chitinophagia</taxon>
        <taxon>Chitinophagales</taxon>
        <taxon>Chitinophagaceae</taxon>
        <taxon>Chitinophaga</taxon>
    </lineage>
</organism>
<reference evidence="1 2" key="1">
    <citation type="submission" date="2020-01" db="EMBL/GenBank/DDBJ databases">
        <title>Complete genome sequence of Chitinophaga sp. H33E-04 isolated from quinoa roots.</title>
        <authorList>
            <person name="Weon H.-Y."/>
            <person name="Lee S.A."/>
        </authorList>
    </citation>
    <scope>NUCLEOTIDE SEQUENCE [LARGE SCALE GENOMIC DNA]</scope>
    <source>
        <strain evidence="1 2">H33E-04</strain>
    </source>
</reference>
<keyword evidence="2" id="KW-1185">Reference proteome</keyword>
<evidence type="ECO:0000313" key="2">
    <source>
        <dbReference type="Proteomes" id="UP000476411"/>
    </source>
</evidence>
<dbReference type="EMBL" id="CP048113">
    <property type="protein sequence ID" value="QHS63378.1"/>
    <property type="molecule type" value="Genomic_DNA"/>
</dbReference>